<evidence type="ECO:0000256" key="4">
    <source>
        <dbReference type="ARBA" id="ARBA00022692"/>
    </source>
</evidence>
<dbReference type="EC" id="2.7.10.1" evidence="2"/>
<feature type="domain" description="Protein kinase" evidence="17">
    <location>
        <begin position="724"/>
        <end position="987"/>
    </location>
</feature>
<dbReference type="Gene3D" id="2.130.10.10">
    <property type="entry name" value="YVTN repeat-like/Quinoprotein amine dehydrogenase"/>
    <property type="match status" value="1"/>
</dbReference>
<dbReference type="Gene3D" id="1.10.510.10">
    <property type="entry name" value="Transferase(Phosphotransferase) domain 1"/>
    <property type="match status" value="1"/>
</dbReference>
<gene>
    <name evidence="18" type="ORF">AB6A40_004922</name>
</gene>
<evidence type="ECO:0000256" key="14">
    <source>
        <dbReference type="PROSITE-ProRule" id="PRU10141"/>
    </source>
</evidence>
<evidence type="ECO:0000256" key="6">
    <source>
        <dbReference type="ARBA" id="ARBA00022777"/>
    </source>
</evidence>
<keyword evidence="5 14" id="KW-0547">Nucleotide-binding</keyword>
<dbReference type="InterPro" id="IPR011009">
    <property type="entry name" value="Kinase-like_dom_sf"/>
</dbReference>
<keyword evidence="8 15" id="KW-1133">Transmembrane helix</keyword>
<dbReference type="InterPro" id="IPR008266">
    <property type="entry name" value="Tyr_kinase_AS"/>
</dbReference>
<dbReference type="FunFam" id="1.10.510.10:FF:000554">
    <property type="entry name" value="Predicted protein"/>
    <property type="match status" value="1"/>
</dbReference>
<dbReference type="InterPro" id="IPR036352">
    <property type="entry name" value="Semap_dom_sf"/>
</dbReference>
<evidence type="ECO:0000313" key="19">
    <source>
        <dbReference type="Proteomes" id="UP001608902"/>
    </source>
</evidence>
<reference evidence="18 19" key="1">
    <citation type="submission" date="2024-08" db="EMBL/GenBank/DDBJ databases">
        <title>Gnathostoma spinigerum genome.</title>
        <authorList>
            <person name="Gonzalez-Bertolin B."/>
            <person name="Monzon S."/>
            <person name="Zaballos A."/>
            <person name="Jimenez P."/>
            <person name="Dekumyoy P."/>
            <person name="Varona S."/>
            <person name="Cuesta I."/>
            <person name="Sumanam S."/>
            <person name="Adisakwattana P."/>
            <person name="Gasser R.B."/>
            <person name="Hernandez-Gonzalez A."/>
            <person name="Young N.D."/>
            <person name="Perteguer M.J."/>
        </authorList>
    </citation>
    <scope>NUCLEOTIDE SEQUENCE [LARGE SCALE GENOMIC DNA]</scope>
    <source>
        <strain evidence="18">AL3</strain>
        <tissue evidence="18">Liver</tissue>
    </source>
</reference>
<evidence type="ECO:0000256" key="12">
    <source>
        <dbReference type="ARBA" id="ARBA00023180"/>
    </source>
</evidence>
<keyword evidence="4 15" id="KW-0812">Transmembrane</keyword>
<dbReference type="GO" id="GO:0004714">
    <property type="term" value="F:transmembrane receptor protein tyrosine kinase activity"/>
    <property type="evidence" value="ECO:0007669"/>
    <property type="project" value="UniProtKB-EC"/>
</dbReference>
<keyword evidence="6" id="KW-0418">Kinase</keyword>
<dbReference type="GO" id="GO:0016020">
    <property type="term" value="C:membrane"/>
    <property type="evidence" value="ECO:0007669"/>
    <property type="project" value="UniProtKB-SubCell"/>
</dbReference>
<dbReference type="Pfam" id="PF07714">
    <property type="entry name" value="PK_Tyr_Ser-Thr"/>
    <property type="match status" value="1"/>
</dbReference>
<dbReference type="SMART" id="SM00219">
    <property type="entry name" value="TyrKc"/>
    <property type="match status" value="1"/>
</dbReference>
<evidence type="ECO:0000256" key="13">
    <source>
        <dbReference type="ARBA" id="ARBA00051243"/>
    </source>
</evidence>
<dbReference type="InterPro" id="IPR050122">
    <property type="entry name" value="RTK"/>
</dbReference>
<feature type="binding site" evidence="14">
    <location>
        <position position="756"/>
    </location>
    <ligand>
        <name>ATP</name>
        <dbReference type="ChEBI" id="CHEBI:30616"/>
    </ligand>
</feature>
<evidence type="ECO:0000256" key="5">
    <source>
        <dbReference type="ARBA" id="ARBA00022741"/>
    </source>
</evidence>
<keyword evidence="16" id="KW-0732">Signal</keyword>
<keyword evidence="12" id="KW-0325">Glycoprotein</keyword>
<evidence type="ECO:0000256" key="7">
    <source>
        <dbReference type="ARBA" id="ARBA00022840"/>
    </source>
</evidence>
<dbReference type="PROSITE" id="PS50011">
    <property type="entry name" value="PROTEIN_KINASE_DOM"/>
    <property type="match status" value="1"/>
</dbReference>
<dbReference type="InterPro" id="IPR000719">
    <property type="entry name" value="Prot_kinase_dom"/>
</dbReference>
<dbReference type="Gene3D" id="2.60.40.10">
    <property type="entry name" value="Immunoglobulins"/>
    <property type="match status" value="1"/>
</dbReference>
<comment type="catalytic activity">
    <reaction evidence="13">
        <text>L-tyrosyl-[protein] + ATP = O-phospho-L-tyrosyl-[protein] + ADP + H(+)</text>
        <dbReference type="Rhea" id="RHEA:10596"/>
        <dbReference type="Rhea" id="RHEA-COMP:10136"/>
        <dbReference type="Rhea" id="RHEA-COMP:20101"/>
        <dbReference type="ChEBI" id="CHEBI:15378"/>
        <dbReference type="ChEBI" id="CHEBI:30616"/>
        <dbReference type="ChEBI" id="CHEBI:46858"/>
        <dbReference type="ChEBI" id="CHEBI:61978"/>
        <dbReference type="ChEBI" id="CHEBI:456216"/>
        <dbReference type="EC" id="2.7.10.1"/>
    </reaction>
</comment>
<evidence type="ECO:0000313" key="18">
    <source>
        <dbReference type="EMBL" id="MFH4978213.1"/>
    </source>
</evidence>
<dbReference type="SUPFAM" id="SSF56112">
    <property type="entry name" value="Protein kinase-like (PK-like)"/>
    <property type="match status" value="1"/>
</dbReference>
<keyword evidence="7 14" id="KW-0067">ATP-binding</keyword>
<protein>
    <recommendedName>
        <fullName evidence="2">receptor protein-tyrosine kinase</fullName>
        <ecNumber evidence="2">2.7.10.1</ecNumber>
    </recommendedName>
</protein>
<feature type="signal peptide" evidence="16">
    <location>
        <begin position="1"/>
        <end position="22"/>
    </location>
</feature>
<dbReference type="PROSITE" id="PS00109">
    <property type="entry name" value="PROTEIN_KINASE_TYR"/>
    <property type="match status" value="1"/>
</dbReference>
<keyword evidence="19" id="KW-1185">Reference proteome</keyword>
<keyword evidence="9 15" id="KW-0472">Membrane</keyword>
<evidence type="ECO:0000256" key="9">
    <source>
        <dbReference type="ARBA" id="ARBA00023136"/>
    </source>
</evidence>
<evidence type="ECO:0000259" key="17">
    <source>
        <dbReference type="PROSITE" id="PS50011"/>
    </source>
</evidence>
<dbReference type="EMBL" id="JBGFUD010002979">
    <property type="protein sequence ID" value="MFH4978213.1"/>
    <property type="molecule type" value="Genomic_DNA"/>
</dbReference>
<keyword evidence="10" id="KW-0829">Tyrosine-protein kinase</keyword>
<evidence type="ECO:0000256" key="16">
    <source>
        <dbReference type="SAM" id="SignalP"/>
    </source>
</evidence>
<feature type="chain" id="PRO_5044782814" description="receptor protein-tyrosine kinase" evidence="16">
    <location>
        <begin position="23"/>
        <end position="1031"/>
    </location>
</feature>
<comment type="caution">
    <text evidence="18">The sequence shown here is derived from an EMBL/GenBank/DDBJ whole genome shotgun (WGS) entry which is preliminary data.</text>
</comment>
<dbReference type="InterPro" id="IPR015943">
    <property type="entry name" value="WD40/YVTN_repeat-like_dom_sf"/>
</dbReference>
<evidence type="ECO:0000256" key="15">
    <source>
        <dbReference type="SAM" id="Phobius"/>
    </source>
</evidence>
<evidence type="ECO:0000256" key="11">
    <source>
        <dbReference type="ARBA" id="ARBA00023170"/>
    </source>
</evidence>
<evidence type="ECO:0000256" key="8">
    <source>
        <dbReference type="ARBA" id="ARBA00022989"/>
    </source>
</evidence>
<evidence type="ECO:0000256" key="10">
    <source>
        <dbReference type="ARBA" id="ARBA00023137"/>
    </source>
</evidence>
<dbReference type="PROSITE" id="PS00107">
    <property type="entry name" value="PROTEIN_KINASE_ATP"/>
    <property type="match status" value="1"/>
</dbReference>
<dbReference type="InterPro" id="IPR002909">
    <property type="entry name" value="IPT_dom"/>
</dbReference>
<evidence type="ECO:0000256" key="1">
    <source>
        <dbReference type="ARBA" id="ARBA00004167"/>
    </source>
</evidence>
<sequence length="1031" mass="117194">MNSFIYVVTVLICYSLFTFITAASTASTTHPESFSYYVKSLFKSRDWELQQPSFVVHDSPVFGIAVRHGLLAVAHPNALDFYRLKRSTRSHLQKIRRISVSNVIDRHLLQFDFISPSLIFMCNHFNCTLCSVDGALGCIDIPTPKDPLISGNLSMVKAVFTPNNTLFVKFIDQTRYSIIYVYTLLTSLNNGWKLTPVRHDKVLHFTRNFMLGTAFNRKGYTYFVGSAERPFEPWINAGSETTIVVSSVRITRICDSDRTKDLHSKIDMALTCGDFGLTEYVTSSAALFDEDRDKLIVVLQGKRSEGHRKTYICSYNMSEIERNMNEIWIDCQNSTGYNYACEDAREKKNLSRQCFIFTRLADVHRTKICSRYGGVRSKALDNCALDLSTSRADNYGWLEQFLPFNGTVIARMDNSLDDIHTIEYSSNREAAFLLDLAGSLIRISIHKSMRTEPILWKKQLETNMCSFGVDLPNANLYYLTENDIKMIEISCLQLYHSCASLEAAEWSDPLKCQWCPEQGGKGFSFPAEIPSECRTVNIFNTCPPFIEYISPPILQVNNTNFEIFGQRFYTLKNIEIDICGDKCAVIMESDTKLNCVTKRAPNVDANCDVILYGLIDAHGPYSISYTLEKPIGVPSVSASASDPKMRRIKTLATTVAIVILVILIILVIFIIRRCQSRQKASTKCNATFSLHGTLQKNDCRESYDRLLDSIDPRWRISLSNLQICSPEKPLGKGHFGTVYKAIYVDKAGKQREVACKLLHSNHEGVVSGVRDFLKEGQTMTAFDHPNVIRLIGISIDQGYPMIITEYMTNGDLHKYISCSLNKITLRMLLEWATNIVDGMVYLHQQDVIHRDLAARNCMLDENNHVKISDFGLSRISSQGMYQALNVNREMPIRWMPPESLISQTFTPAGDVWAYGVVLWELTTRGLVPFEGIHSDLLLRMLQEGQRLQRPMSCPLILYQKVMKPCWEEDPKKRPTFKEIAVLLRSIMYQFGKQDVGVLRKEYEKIPSQLIDTSKRYGDEVGLSEKNTVSVI</sequence>
<dbReference type="PRINTS" id="PR00109">
    <property type="entry name" value="TYRKINASE"/>
</dbReference>
<name>A0ABD6EE31_9BILA</name>
<dbReference type="InterPro" id="IPR013783">
    <property type="entry name" value="Ig-like_fold"/>
</dbReference>
<dbReference type="InterPro" id="IPR001245">
    <property type="entry name" value="Ser-Thr/Tyr_kinase_cat_dom"/>
</dbReference>
<dbReference type="GO" id="GO:0005524">
    <property type="term" value="F:ATP binding"/>
    <property type="evidence" value="ECO:0007669"/>
    <property type="project" value="UniProtKB-UniRule"/>
</dbReference>
<dbReference type="Proteomes" id="UP001608902">
    <property type="component" value="Unassembled WGS sequence"/>
</dbReference>
<accession>A0ABD6EE31</accession>
<evidence type="ECO:0000256" key="3">
    <source>
        <dbReference type="ARBA" id="ARBA00022679"/>
    </source>
</evidence>
<dbReference type="InterPro" id="IPR020635">
    <property type="entry name" value="Tyr_kinase_cat_dom"/>
</dbReference>
<dbReference type="Pfam" id="PF01833">
    <property type="entry name" value="TIG"/>
    <property type="match status" value="1"/>
</dbReference>
<comment type="subcellular location">
    <subcellularLocation>
        <location evidence="1">Membrane</location>
        <topology evidence="1">Single-pass membrane protein</topology>
    </subcellularLocation>
</comment>
<dbReference type="SUPFAM" id="SSF101912">
    <property type="entry name" value="Sema domain"/>
    <property type="match status" value="1"/>
</dbReference>
<dbReference type="InterPro" id="IPR017441">
    <property type="entry name" value="Protein_kinase_ATP_BS"/>
</dbReference>
<feature type="transmembrane region" description="Helical" evidence="15">
    <location>
        <begin position="651"/>
        <end position="671"/>
    </location>
</feature>
<dbReference type="CDD" id="cd00192">
    <property type="entry name" value="PTKc"/>
    <property type="match status" value="1"/>
</dbReference>
<dbReference type="PANTHER" id="PTHR24416">
    <property type="entry name" value="TYROSINE-PROTEIN KINASE RECEPTOR"/>
    <property type="match status" value="1"/>
</dbReference>
<proteinExistence type="predicted"/>
<dbReference type="AlphaFoldDB" id="A0ABD6EE31"/>
<keyword evidence="3" id="KW-0808">Transferase</keyword>
<dbReference type="PANTHER" id="PTHR24416:SF564">
    <property type="entry name" value="MACROPHAGE-STIMULATING PROTEIN RECEPTOR"/>
    <property type="match status" value="1"/>
</dbReference>
<organism evidence="18 19">
    <name type="scientific">Gnathostoma spinigerum</name>
    <dbReference type="NCBI Taxonomy" id="75299"/>
    <lineage>
        <taxon>Eukaryota</taxon>
        <taxon>Metazoa</taxon>
        <taxon>Ecdysozoa</taxon>
        <taxon>Nematoda</taxon>
        <taxon>Chromadorea</taxon>
        <taxon>Rhabditida</taxon>
        <taxon>Spirurina</taxon>
        <taxon>Gnathostomatomorpha</taxon>
        <taxon>Gnathostomatoidea</taxon>
        <taxon>Gnathostomatidae</taxon>
        <taxon>Gnathostoma</taxon>
    </lineage>
</organism>
<keyword evidence="11" id="KW-0675">Receptor</keyword>
<evidence type="ECO:0000256" key="2">
    <source>
        <dbReference type="ARBA" id="ARBA00011902"/>
    </source>
</evidence>